<keyword evidence="2" id="KW-1185">Reference proteome</keyword>
<dbReference type="Proteomes" id="UP000789525">
    <property type="component" value="Unassembled WGS sequence"/>
</dbReference>
<accession>A0ACA9M8L7</accession>
<reference evidence="1" key="1">
    <citation type="submission" date="2021-06" db="EMBL/GenBank/DDBJ databases">
        <authorList>
            <person name="Kallberg Y."/>
            <person name="Tangrot J."/>
            <person name="Rosling A."/>
        </authorList>
    </citation>
    <scope>NUCLEOTIDE SEQUENCE</scope>
    <source>
        <strain evidence="1">CL356</strain>
    </source>
</reference>
<evidence type="ECO:0000313" key="2">
    <source>
        <dbReference type="Proteomes" id="UP000789525"/>
    </source>
</evidence>
<name>A0ACA9M8L7_9GLOM</name>
<proteinExistence type="predicted"/>
<sequence>MKIITQLKAVDTMDGSYHDRAQRDRVQGLAPDEEQRASEDQRRTGREMVNKKSDLAIINSILVTEERQGLIGKACL</sequence>
<evidence type="ECO:0000313" key="1">
    <source>
        <dbReference type="EMBL" id="CAG8571168.1"/>
    </source>
</evidence>
<dbReference type="EMBL" id="CAJVPT010010530">
    <property type="protein sequence ID" value="CAG8571168.1"/>
    <property type="molecule type" value="Genomic_DNA"/>
</dbReference>
<protein>
    <submittedName>
        <fullName evidence="1">12173_t:CDS:1</fullName>
    </submittedName>
</protein>
<comment type="caution">
    <text evidence="1">The sequence shown here is derived from an EMBL/GenBank/DDBJ whole genome shotgun (WGS) entry which is preliminary data.</text>
</comment>
<organism evidence="1 2">
    <name type="scientific">Acaulospora colombiana</name>
    <dbReference type="NCBI Taxonomy" id="27376"/>
    <lineage>
        <taxon>Eukaryota</taxon>
        <taxon>Fungi</taxon>
        <taxon>Fungi incertae sedis</taxon>
        <taxon>Mucoromycota</taxon>
        <taxon>Glomeromycotina</taxon>
        <taxon>Glomeromycetes</taxon>
        <taxon>Diversisporales</taxon>
        <taxon>Acaulosporaceae</taxon>
        <taxon>Acaulospora</taxon>
    </lineage>
</organism>
<gene>
    <name evidence="1" type="ORF">ACOLOM_LOCUS5611</name>
</gene>